<name>A0AAD8NRQ5_TARER</name>
<sequence length="825" mass="94219">MERSDSRRGRSVEARDHDEPSTGERWKSHDDAEDDASRESKHRSKEKSSSSRRRDDKDYRSRDRDKSKVSDKDSRTSVKDVGVDRRKEDDYDREKDRSRDKDREKHREKDRDRVREKNKDRERVRERDRDKVSRKQQEEVHDGSRDSDSEDGQVKDISKHSSRGHNDGKVQKDEANVEGDRGGSQQAASDIQERIMRMKEERLKKKSEEPSDVLSWVSKSRKLEEKRNSEKERALYLSKVFAEQDNVAQEEDEDEPPAPQHSSRDLAGFKVLDGLDKVIEGGAVVLTLKDQNILADGDLNEDIDMLENVEISEQKRRAEAYKAAKKQTGVYDDKFNEEPGFEKKMLPQYDDPVVNEGVTLDERGRFGGEAEKKLEELRKRIEGASVTPHFEDLTSSAKVSTDYYTTEEMLKFKKPKKKKSLRKKDKLDIEALEAEARSAGLGEGDRGSRADGKRQAEKEEQERIEAEKKKNAFQSAYMKADEASRALRMEQTVIVEKEDEDGFVFGDDDADLHKSLHRARKLALKKQDEEGLPSDPHAIALLASSSTKTTDADNGEPQESKVVFTEMEEFVWGLQLDEDAHNPDAEDVFMEEDVVASPPSEQEQNGKDGGGAEVKDDIKDETMEDEEEDVKPDETIHESSLGKGLSGALRLLKDRGTLKDTVEWGGRNMDKKKSKLVGIVNENDDKKEIRIERTDEYGRILTPKEAFRLISHKFHGKGPGKMKQEKRMRQYHEELKVKQMRNADTPSLSVERMREAQSKMKTPYLVLSGHVKPGQTSDPRSGFATMEDFPGSLTPMLGDRKVEHFLGIKRKSEPGDMGPPKKPKT</sequence>
<feature type="region of interest" description="Disordered" evidence="4">
    <location>
        <begin position="577"/>
        <end position="647"/>
    </location>
</feature>
<feature type="compositionally biased region" description="Basic and acidic residues" evidence="4">
    <location>
        <begin position="221"/>
        <end position="231"/>
    </location>
</feature>
<comment type="caution">
    <text evidence="5">The sequence shown here is derived from an EMBL/GenBank/DDBJ whole genome shotgun (WGS) entry which is preliminary data.</text>
</comment>
<accession>A0AAD8NRQ5</accession>
<feature type="compositionally biased region" description="Acidic residues" evidence="4">
    <location>
        <begin position="585"/>
        <end position="594"/>
    </location>
</feature>
<dbReference type="GO" id="GO:0046540">
    <property type="term" value="C:U4/U6 x U5 tri-snRNP complex"/>
    <property type="evidence" value="ECO:0007669"/>
    <property type="project" value="TreeGrafter"/>
</dbReference>
<comment type="subcellular location">
    <subcellularLocation>
        <location evidence="1">Nucleus</location>
    </subcellularLocation>
</comment>
<dbReference type="GO" id="GO:0000481">
    <property type="term" value="P:maturation of 5S rRNA"/>
    <property type="evidence" value="ECO:0007669"/>
    <property type="project" value="TreeGrafter"/>
</dbReference>
<proteinExistence type="inferred from homology"/>
<evidence type="ECO:0000256" key="4">
    <source>
        <dbReference type="SAM" id="MobiDB-lite"/>
    </source>
</evidence>
<feature type="region of interest" description="Disordered" evidence="4">
    <location>
        <begin position="244"/>
        <end position="266"/>
    </location>
</feature>
<feature type="region of interest" description="Disordered" evidence="4">
    <location>
        <begin position="434"/>
        <end position="470"/>
    </location>
</feature>
<feature type="compositionally biased region" description="Basic and acidic residues" evidence="4">
    <location>
        <begin position="1"/>
        <end position="39"/>
    </location>
</feature>
<dbReference type="Pfam" id="PF03343">
    <property type="entry name" value="SART-1"/>
    <property type="match status" value="2"/>
</dbReference>
<evidence type="ECO:0000313" key="6">
    <source>
        <dbReference type="Proteomes" id="UP001229421"/>
    </source>
</evidence>
<comment type="similarity">
    <text evidence="2">Belongs to the SNU66/SART1 family.</text>
</comment>
<feature type="compositionally biased region" description="Basic and acidic residues" evidence="4">
    <location>
        <begin position="443"/>
        <end position="470"/>
    </location>
</feature>
<organism evidence="5 6">
    <name type="scientific">Tagetes erecta</name>
    <name type="common">African marigold</name>
    <dbReference type="NCBI Taxonomy" id="13708"/>
    <lineage>
        <taxon>Eukaryota</taxon>
        <taxon>Viridiplantae</taxon>
        <taxon>Streptophyta</taxon>
        <taxon>Embryophyta</taxon>
        <taxon>Tracheophyta</taxon>
        <taxon>Spermatophyta</taxon>
        <taxon>Magnoliopsida</taxon>
        <taxon>eudicotyledons</taxon>
        <taxon>Gunneridae</taxon>
        <taxon>Pentapetalae</taxon>
        <taxon>asterids</taxon>
        <taxon>campanulids</taxon>
        <taxon>Asterales</taxon>
        <taxon>Asteraceae</taxon>
        <taxon>Asteroideae</taxon>
        <taxon>Heliantheae alliance</taxon>
        <taxon>Tageteae</taxon>
        <taxon>Tagetes</taxon>
    </lineage>
</organism>
<feature type="compositionally biased region" description="Basic and acidic residues" evidence="4">
    <location>
        <begin position="191"/>
        <end position="209"/>
    </location>
</feature>
<feature type="compositionally biased region" description="Acidic residues" evidence="4">
    <location>
        <begin position="622"/>
        <end position="631"/>
    </location>
</feature>
<protein>
    <recommendedName>
        <fullName evidence="7">SART-1</fullName>
    </recommendedName>
</protein>
<feature type="compositionally biased region" description="Basic and acidic residues" evidence="4">
    <location>
        <begin position="46"/>
        <end position="181"/>
    </location>
</feature>
<dbReference type="EMBL" id="JAUHHV010000007">
    <property type="protein sequence ID" value="KAK1418413.1"/>
    <property type="molecule type" value="Genomic_DNA"/>
</dbReference>
<evidence type="ECO:0000256" key="1">
    <source>
        <dbReference type="ARBA" id="ARBA00004123"/>
    </source>
</evidence>
<evidence type="ECO:0000313" key="5">
    <source>
        <dbReference type="EMBL" id="KAK1418413.1"/>
    </source>
</evidence>
<dbReference type="Proteomes" id="UP001229421">
    <property type="component" value="Unassembled WGS sequence"/>
</dbReference>
<dbReference type="PANTHER" id="PTHR14152">
    <property type="entry name" value="SQUAMOUS CELL CARCINOMA ANTIGEN RECOGNISED BY CYTOTOXIC T LYMPHOCYTES"/>
    <property type="match status" value="1"/>
</dbReference>
<reference evidence="5" key="1">
    <citation type="journal article" date="2023" name="bioRxiv">
        <title>Improved chromosome-level genome assembly for marigold (Tagetes erecta).</title>
        <authorList>
            <person name="Jiang F."/>
            <person name="Yuan L."/>
            <person name="Wang S."/>
            <person name="Wang H."/>
            <person name="Xu D."/>
            <person name="Wang A."/>
            <person name="Fan W."/>
        </authorList>
    </citation>
    <scope>NUCLEOTIDE SEQUENCE</scope>
    <source>
        <strain evidence="5">WSJ</strain>
        <tissue evidence="5">Leaf</tissue>
    </source>
</reference>
<dbReference type="AlphaFoldDB" id="A0AAD8NRQ5"/>
<dbReference type="PANTHER" id="PTHR14152:SF5">
    <property type="entry name" value="U4_U6.U5 TRI-SNRNP-ASSOCIATED PROTEIN 1"/>
    <property type="match status" value="1"/>
</dbReference>
<evidence type="ECO:0000256" key="3">
    <source>
        <dbReference type="ARBA" id="ARBA00023242"/>
    </source>
</evidence>
<dbReference type="GO" id="GO:0045292">
    <property type="term" value="P:mRNA cis splicing, via spliceosome"/>
    <property type="evidence" value="ECO:0007669"/>
    <property type="project" value="TreeGrafter"/>
</dbReference>
<gene>
    <name evidence="5" type="ORF">QVD17_27557</name>
</gene>
<evidence type="ECO:0000256" key="2">
    <source>
        <dbReference type="ARBA" id="ARBA00006076"/>
    </source>
</evidence>
<feature type="region of interest" description="Disordered" evidence="4">
    <location>
        <begin position="1"/>
        <end position="231"/>
    </location>
</feature>
<dbReference type="InterPro" id="IPR005011">
    <property type="entry name" value="SNU66/SART1"/>
</dbReference>
<keyword evidence="6" id="KW-1185">Reference proteome</keyword>
<keyword evidence="3" id="KW-0539">Nucleus</keyword>
<evidence type="ECO:0008006" key="7">
    <source>
        <dbReference type="Google" id="ProtNLM"/>
    </source>
</evidence>
<feature type="region of interest" description="Disordered" evidence="4">
    <location>
        <begin position="769"/>
        <end position="797"/>
    </location>
</feature>